<dbReference type="GO" id="GO:0017076">
    <property type="term" value="F:purine nucleotide binding"/>
    <property type="evidence" value="ECO:0007669"/>
    <property type="project" value="InterPro"/>
</dbReference>
<evidence type="ECO:0000259" key="2">
    <source>
        <dbReference type="Pfam" id="PF00821"/>
    </source>
</evidence>
<keyword evidence="3" id="KW-0456">Lyase</keyword>
<dbReference type="GO" id="GO:0006094">
    <property type="term" value="P:gluconeogenesis"/>
    <property type="evidence" value="ECO:0007669"/>
    <property type="project" value="InterPro"/>
</dbReference>
<dbReference type="EMBL" id="MTKQ01000190">
    <property type="protein sequence ID" value="RWX46971.1"/>
    <property type="molecule type" value="Genomic_DNA"/>
</dbReference>
<evidence type="ECO:0000313" key="4">
    <source>
        <dbReference type="Proteomes" id="UP000286862"/>
    </source>
</evidence>
<feature type="domain" description="Phosphoenolpyruvate carboxykinase C-terminal P-loop" evidence="2">
    <location>
        <begin position="4"/>
        <end position="181"/>
    </location>
</feature>
<gene>
    <name evidence="3" type="ORF">VT99_11901</name>
</gene>
<dbReference type="Gene3D" id="3.90.228.20">
    <property type="match status" value="1"/>
</dbReference>
<dbReference type="EC" id="4.1.1.32" evidence="3"/>
<organism evidence="3 4">
    <name type="scientific">Candidatus Electrothrix marina</name>
    <dbReference type="NCBI Taxonomy" id="1859130"/>
    <lineage>
        <taxon>Bacteria</taxon>
        <taxon>Pseudomonadati</taxon>
        <taxon>Thermodesulfobacteriota</taxon>
        <taxon>Desulfobulbia</taxon>
        <taxon>Desulfobulbales</taxon>
        <taxon>Desulfobulbaceae</taxon>
        <taxon>Candidatus Electrothrix</taxon>
    </lineage>
</organism>
<name>A0A444J1E6_9BACT</name>
<dbReference type="Pfam" id="PF00821">
    <property type="entry name" value="PEPCK_GTP"/>
    <property type="match status" value="1"/>
</dbReference>
<accession>A0A444J1E6</accession>
<comment type="caution">
    <text evidence="3">The sequence shown here is derived from an EMBL/GenBank/DDBJ whole genome shotgun (WGS) entry which is preliminary data.</text>
</comment>
<evidence type="ECO:0000313" key="3">
    <source>
        <dbReference type="EMBL" id="RWX46971.1"/>
    </source>
</evidence>
<dbReference type="GO" id="GO:0016301">
    <property type="term" value="F:kinase activity"/>
    <property type="evidence" value="ECO:0007669"/>
    <property type="project" value="UniProtKB-KW"/>
</dbReference>
<keyword evidence="1" id="KW-0210">Decarboxylase</keyword>
<dbReference type="InterPro" id="IPR013035">
    <property type="entry name" value="PEP_carboxykinase_C"/>
</dbReference>
<proteinExistence type="predicted"/>
<keyword evidence="3" id="KW-0418">Kinase</keyword>
<reference evidence="3 4" key="1">
    <citation type="submission" date="2017-01" db="EMBL/GenBank/DDBJ databases">
        <title>The cable genome- insights into the physiology and evolution of filamentous bacteria capable of sulfide oxidation via long distance electron transfer.</title>
        <authorList>
            <person name="Schreiber L."/>
            <person name="Bjerg J.T."/>
            <person name="Boggild A."/>
            <person name="Van De Vossenberg J."/>
            <person name="Meysman F."/>
            <person name="Nielsen L.P."/>
            <person name="Schramm A."/>
            <person name="Kjeldsen K.U."/>
        </authorList>
    </citation>
    <scope>NUCLEOTIDE SEQUENCE [LARGE SCALE GENOMIC DNA]</scope>
    <source>
        <strain evidence="3">A2</strain>
    </source>
</reference>
<dbReference type="InterPro" id="IPR035077">
    <property type="entry name" value="PEP_carboxykinase_GTP_C"/>
</dbReference>
<keyword evidence="3" id="KW-0808">Transferase</keyword>
<evidence type="ECO:0000256" key="1">
    <source>
        <dbReference type="ARBA" id="ARBA00022793"/>
    </source>
</evidence>
<protein>
    <submittedName>
        <fullName evidence="3">Phosphoenolpyruvate carboxykinase</fullName>
        <ecNumber evidence="3">4.1.1.32</ecNumber>
    </submittedName>
</protein>
<dbReference type="GO" id="GO:0004613">
    <property type="term" value="F:phosphoenolpyruvate carboxykinase (GTP) activity"/>
    <property type="evidence" value="ECO:0007669"/>
    <property type="project" value="UniProtKB-EC"/>
</dbReference>
<sequence>CVWVVHGAIIRSATTATELGADGSEKRSPFANEAFFPGPLGQYIAHYKAFGENPAIHKDCLPSGFQVNYWLHKNARRELAPGEEDGLLGEKKDTKVWMRIMALMHQGKVETIWTPIGRIPKYRDLQRLFSELINKEYSQEVYTHQFSLYIENLIHRIDTSYEEFAKEQEMPEEFFHTLDTWRRDLRALESIIGPVVTPGQVIEYVAANLP</sequence>
<dbReference type="SUPFAM" id="SSF53795">
    <property type="entry name" value="PEP carboxykinase-like"/>
    <property type="match status" value="1"/>
</dbReference>
<keyword evidence="3" id="KW-0670">Pyruvate</keyword>
<feature type="non-terminal residue" evidence="3">
    <location>
        <position position="1"/>
    </location>
</feature>
<dbReference type="AlphaFoldDB" id="A0A444J1E6"/>
<dbReference type="Proteomes" id="UP000286862">
    <property type="component" value="Unassembled WGS sequence"/>
</dbReference>